<comment type="caution">
    <text evidence="7">The sequence shown here is derived from an EMBL/GenBank/DDBJ whole genome shotgun (WGS) entry which is preliminary data.</text>
</comment>
<dbReference type="SUPFAM" id="SSF57783">
    <property type="entry name" value="Zinc beta-ribbon"/>
    <property type="match status" value="2"/>
</dbReference>
<gene>
    <name evidence="7" type="primary">topA</name>
    <name evidence="6" type="ORF">DCO61_04915</name>
    <name evidence="7" type="ORF">LS64_003665</name>
</gene>
<name>A0A347W747_9HELI</name>
<dbReference type="Gene3D" id="3.30.65.10">
    <property type="entry name" value="Bacterial Topoisomerase I, domain 1"/>
    <property type="match status" value="3"/>
</dbReference>
<dbReference type="InterPro" id="IPR005733">
    <property type="entry name" value="TopoI_bac-type"/>
</dbReference>
<evidence type="ECO:0000313" key="9">
    <source>
        <dbReference type="Proteomes" id="UP000477070"/>
    </source>
</evidence>
<dbReference type="PANTHER" id="PTHR42785">
    <property type="entry name" value="DNA TOPOISOMERASE, TYPE IA, CORE"/>
    <property type="match status" value="1"/>
</dbReference>
<reference evidence="7 8" key="2">
    <citation type="journal article" date="2016" name="Infect. Immun.">
        <title>Helicobacter saguini, a Novel Helicobacter Isolated from Cotton-Top Tamarins with Ulcerative Colitis, Has Proinflammatory Properties and Induces Typhlocolitis and Dysplasia in Gnotobiotic IL-10-/- Mice.</title>
        <authorList>
            <person name="Shen Z."/>
            <person name="Mannion A."/>
            <person name="Whary M.T."/>
            <person name="Muthupalani S."/>
            <person name="Sheh A."/>
            <person name="Feng Y."/>
            <person name="Gong G."/>
            <person name="Vandamme P."/>
            <person name="Holcombe H.R."/>
            <person name="Paster B.J."/>
            <person name="Fox J.G."/>
        </authorList>
    </citation>
    <scope>NUCLEOTIDE SEQUENCE [LARGE SCALE GENOMIC DNA]</scope>
    <source>
        <strain evidence="7 8">MIT 97-6194</strain>
    </source>
</reference>
<dbReference type="Gene3D" id="1.10.290.10">
    <property type="entry name" value="Topoisomerase I, domain 4"/>
    <property type="match status" value="1"/>
</dbReference>
<dbReference type="Gene3D" id="1.10.460.10">
    <property type="entry name" value="Topoisomerase I, domain 2"/>
    <property type="match status" value="1"/>
</dbReference>
<dbReference type="GO" id="GO:0046872">
    <property type="term" value="F:metal ion binding"/>
    <property type="evidence" value="ECO:0007669"/>
    <property type="project" value="UniProtKB-KW"/>
</dbReference>
<dbReference type="Proteomes" id="UP000477070">
    <property type="component" value="Unassembled WGS sequence"/>
</dbReference>
<dbReference type="PRINTS" id="PR00417">
    <property type="entry name" value="PRTPISMRASEI"/>
</dbReference>
<dbReference type="Proteomes" id="UP000029714">
    <property type="component" value="Unassembled WGS sequence"/>
</dbReference>
<keyword evidence="2" id="KW-0799">Topoisomerase</keyword>
<dbReference type="CDD" id="cd00186">
    <property type="entry name" value="TOP1Ac"/>
    <property type="match status" value="1"/>
</dbReference>
<feature type="domain" description="Topo IA-type catalytic" evidence="5">
    <location>
        <begin position="183"/>
        <end position="585"/>
    </location>
</feature>
<protein>
    <submittedName>
        <fullName evidence="7">Type I DNA topoisomerase</fullName>
        <ecNumber evidence="7">5.99.1.2</ecNumber>
    </submittedName>
</protein>
<evidence type="ECO:0000313" key="6">
    <source>
        <dbReference type="EMBL" id="MWV69364.1"/>
    </source>
</evidence>
<keyword evidence="1" id="KW-0479">Metal-binding</keyword>
<dbReference type="GO" id="GO:0005694">
    <property type="term" value="C:chromosome"/>
    <property type="evidence" value="ECO:0007669"/>
    <property type="project" value="InterPro"/>
</dbReference>
<evidence type="ECO:0000256" key="2">
    <source>
        <dbReference type="ARBA" id="ARBA00023029"/>
    </source>
</evidence>
<dbReference type="SUPFAM" id="SSF56712">
    <property type="entry name" value="Prokaryotic type I DNA topoisomerase"/>
    <property type="match status" value="1"/>
</dbReference>
<evidence type="ECO:0000256" key="1">
    <source>
        <dbReference type="ARBA" id="ARBA00022723"/>
    </source>
</evidence>
<dbReference type="PROSITE" id="PS52039">
    <property type="entry name" value="TOPO_IA_2"/>
    <property type="match status" value="1"/>
</dbReference>
<evidence type="ECO:0000256" key="4">
    <source>
        <dbReference type="ARBA" id="ARBA00023235"/>
    </source>
</evidence>
<dbReference type="InterPro" id="IPR013497">
    <property type="entry name" value="Topo_IA_cen"/>
</dbReference>
<keyword evidence="4 7" id="KW-0413">Isomerase</keyword>
<dbReference type="SMART" id="SM00437">
    <property type="entry name" value="TOP1Ac"/>
    <property type="match status" value="1"/>
</dbReference>
<dbReference type="GO" id="GO:0006265">
    <property type="term" value="P:DNA topological change"/>
    <property type="evidence" value="ECO:0007669"/>
    <property type="project" value="InterPro"/>
</dbReference>
<dbReference type="NCBIfam" id="TIGR01051">
    <property type="entry name" value="topA_bact"/>
    <property type="match status" value="1"/>
</dbReference>
<reference evidence="7 8" key="1">
    <citation type="journal article" date="2014" name="Genome Announc.">
        <title>Draft genome sequences of eight enterohepatic helicobacter species isolated from both laboratory and wild rodents.</title>
        <authorList>
            <person name="Sheh A."/>
            <person name="Shen Z."/>
            <person name="Fox J.G."/>
        </authorList>
    </citation>
    <scope>NUCLEOTIDE SEQUENCE [LARGE SCALE GENOMIC DNA]</scope>
    <source>
        <strain evidence="7 8">MIT 97-6194</strain>
    </source>
</reference>
<proteinExistence type="predicted"/>
<dbReference type="RefSeq" id="WP_118949448.1">
    <property type="nucleotide sequence ID" value="NZ_JRMP02000004.1"/>
</dbReference>
<accession>A0A347W747</accession>
<dbReference type="InterPro" id="IPR013498">
    <property type="entry name" value="Topo_IA_Znf"/>
</dbReference>
<dbReference type="InterPro" id="IPR023406">
    <property type="entry name" value="Topo_IA_AS"/>
</dbReference>
<dbReference type="PROSITE" id="PS00396">
    <property type="entry name" value="TOPO_IA_1"/>
    <property type="match status" value="1"/>
</dbReference>
<dbReference type="OrthoDB" id="9804262at2"/>
<dbReference type="AlphaFoldDB" id="A0A347W747"/>
<organism evidence="7 8">
    <name type="scientific">Helicobacter saguini</name>
    <dbReference type="NCBI Taxonomy" id="1548018"/>
    <lineage>
        <taxon>Bacteria</taxon>
        <taxon>Pseudomonadati</taxon>
        <taxon>Campylobacterota</taxon>
        <taxon>Epsilonproteobacteria</taxon>
        <taxon>Campylobacterales</taxon>
        <taxon>Helicobacteraceae</taxon>
        <taxon>Helicobacter</taxon>
    </lineage>
</organism>
<evidence type="ECO:0000256" key="3">
    <source>
        <dbReference type="ARBA" id="ARBA00023125"/>
    </source>
</evidence>
<dbReference type="PANTHER" id="PTHR42785:SF1">
    <property type="entry name" value="DNA TOPOISOMERASE"/>
    <property type="match status" value="1"/>
</dbReference>
<reference evidence="7" key="3">
    <citation type="submission" date="2018-04" db="EMBL/GenBank/DDBJ databases">
        <authorList>
            <person name="Sheh A."/>
            <person name="Shen Z."/>
            <person name="Mannion A.J."/>
            <person name="Fox J.G."/>
        </authorList>
    </citation>
    <scope>NUCLEOTIDE SEQUENCE</scope>
    <source>
        <strain evidence="7">MIT 97-6194</strain>
    </source>
</reference>
<dbReference type="InterPro" id="IPR013826">
    <property type="entry name" value="Topo_IA_cen_sub3"/>
</dbReference>
<sequence>MHNETKNIPILDSIVKYLKDYFKKINKTYLDKKTDEKNGIKENIKEYNKPSHWLDFNIECDDVYSPINIKISGIKSADNVDSKDGLYYALTGKQLKNDNVYEKYFQNLKNNLQENNKDYYCLIINLIINKNDLNDNFYTSLETLNKIQSHDNDLPFQAKWDDNKHRINRDYNEAKHLLLHNLEKSLELAARAYSVFKECFGNTYTQLNIEVIDSKDAPKTAKNTESKDENKLIFDLVKYGNKKIEKLVLQDKSEVDSILQNLRKDSYKVDSINNKESVTKTKPPFMTSTLQQSASNLLGFSPTRTMSIAQRLYEGVKTNNGISGIITYMRTDSLNIAKEALSAARDFIKDNFKPEYLPPKAKIYATKQKSAQEAHEAIRPTNLNFTPQIAKAFLKDDELKLYTLIFNRFIASQMNDAIFESLSVSVVGRDCKSEFKINGRKLVFDGFYAIMGNNEKDKLLPNFTLGQDISFDRILDIKKVTEPPPHFSEAGLIKTLESLGIGRPSTYAPTIKLLIDRHYVENVDKKLVAQDVAFNVIEMLEKNFNEIVDSGFSAALETKLDSIAERKNDWQKVLWDFYEPFIKQIESGKANIESQKIAKPTGEMCPQCGSELVLRNGRYGEFVACSNYPTCKYVKRDSKDDLESSGEKCEKCGADMVVKMGRNGKFLACSGYPKCKNAKPLVKPKTAAVKCPKCGGDLIERHSKRGVFYGCSNYPKCNFLLNGEPVRKCECGGILYKPKNKKDVLICSDCKKTIESNS</sequence>
<dbReference type="EC" id="5.99.1.2" evidence="7"/>
<dbReference type="InterPro" id="IPR000380">
    <property type="entry name" value="Topo_IA"/>
</dbReference>
<evidence type="ECO:0000259" key="5">
    <source>
        <dbReference type="PROSITE" id="PS52039"/>
    </source>
</evidence>
<dbReference type="InterPro" id="IPR013825">
    <property type="entry name" value="Topo_IA_cen_sub2"/>
</dbReference>
<evidence type="ECO:0000313" key="8">
    <source>
        <dbReference type="Proteomes" id="UP000029714"/>
    </source>
</evidence>
<evidence type="ECO:0000313" key="7">
    <source>
        <dbReference type="EMBL" id="TLD95082.1"/>
    </source>
</evidence>
<dbReference type="GO" id="GO:0003917">
    <property type="term" value="F:DNA topoisomerase type I (single strand cut, ATP-independent) activity"/>
    <property type="evidence" value="ECO:0007669"/>
    <property type="project" value="InterPro"/>
</dbReference>
<keyword evidence="8" id="KW-1185">Reference proteome</keyword>
<dbReference type="InterPro" id="IPR023405">
    <property type="entry name" value="Topo_IA_core_domain"/>
</dbReference>
<dbReference type="Pfam" id="PF01396">
    <property type="entry name" value="Zn_ribbon_Top1"/>
    <property type="match status" value="3"/>
</dbReference>
<keyword evidence="3" id="KW-0238">DNA-binding</keyword>
<dbReference type="Pfam" id="PF01131">
    <property type="entry name" value="Topoisom_bac"/>
    <property type="match status" value="1"/>
</dbReference>
<dbReference type="Gene3D" id="2.70.20.10">
    <property type="entry name" value="Topoisomerase I, domain 3"/>
    <property type="match status" value="1"/>
</dbReference>
<dbReference type="InterPro" id="IPR003602">
    <property type="entry name" value="Topo_IA_DNA-bd_dom"/>
</dbReference>
<dbReference type="EMBL" id="QBIU01000001">
    <property type="protein sequence ID" value="MWV69364.1"/>
    <property type="molecule type" value="Genomic_DNA"/>
</dbReference>
<reference evidence="6 9" key="4">
    <citation type="submission" date="2019-12" db="EMBL/GenBank/DDBJ databases">
        <title>Multi-Generational Helicobacter saguini Isolates.</title>
        <authorList>
            <person name="Mannion A."/>
            <person name="Shen Z."/>
            <person name="Fox J.G."/>
        </authorList>
    </citation>
    <scope>NUCLEOTIDE SEQUENCE [LARGE SCALE GENOMIC DNA]</scope>
    <source>
        <strain evidence="6">16-048</strain>
        <strain evidence="9">16-048 (F4)</strain>
    </source>
</reference>
<dbReference type="InterPro" id="IPR013824">
    <property type="entry name" value="Topo_IA_cen_sub1"/>
</dbReference>
<dbReference type="GO" id="GO:0003677">
    <property type="term" value="F:DNA binding"/>
    <property type="evidence" value="ECO:0007669"/>
    <property type="project" value="UniProtKB-KW"/>
</dbReference>
<dbReference type="EMBL" id="JRMP02000004">
    <property type="protein sequence ID" value="TLD95082.1"/>
    <property type="molecule type" value="Genomic_DNA"/>
</dbReference>